<feature type="non-terminal residue" evidence="7">
    <location>
        <position position="1"/>
    </location>
</feature>
<evidence type="ECO:0000256" key="6">
    <source>
        <dbReference type="PROSITE-ProRule" id="PRU00461"/>
    </source>
</evidence>
<dbReference type="SMART" id="SM00135">
    <property type="entry name" value="LY"/>
    <property type="match status" value="5"/>
</dbReference>
<dbReference type="InParanoid" id="A7SH94"/>
<dbReference type="PhylomeDB" id="A7SH94"/>
<organism evidence="7 8">
    <name type="scientific">Nematostella vectensis</name>
    <name type="common">Starlet sea anemone</name>
    <dbReference type="NCBI Taxonomy" id="45351"/>
    <lineage>
        <taxon>Eukaryota</taxon>
        <taxon>Metazoa</taxon>
        <taxon>Cnidaria</taxon>
        <taxon>Anthozoa</taxon>
        <taxon>Hexacorallia</taxon>
        <taxon>Actiniaria</taxon>
        <taxon>Edwardsiidae</taxon>
        <taxon>Nematostella</taxon>
    </lineage>
</organism>
<protein>
    <submittedName>
        <fullName evidence="7">Uncharacterized protein</fullName>
    </submittedName>
</protein>
<dbReference type="eggNOG" id="KOG1215">
    <property type="taxonomic scope" value="Eukaryota"/>
</dbReference>
<dbReference type="Proteomes" id="UP000001593">
    <property type="component" value="Unassembled WGS sequence"/>
</dbReference>
<evidence type="ECO:0000256" key="5">
    <source>
        <dbReference type="ARBA" id="ARBA00023180"/>
    </source>
</evidence>
<dbReference type="STRING" id="45351.A7SH94"/>
<dbReference type="PROSITE" id="PS51120">
    <property type="entry name" value="LDLRB"/>
    <property type="match status" value="2"/>
</dbReference>
<evidence type="ECO:0000256" key="1">
    <source>
        <dbReference type="ARBA" id="ARBA00022536"/>
    </source>
</evidence>
<dbReference type="FunFam" id="2.120.10.30:FF:000241">
    <property type="entry name" value="Low-density lipoprotein receptor-related protein 6"/>
    <property type="match status" value="1"/>
</dbReference>
<feature type="non-terminal residue" evidence="7">
    <location>
        <position position="372"/>
    </location>
</feature>
<accession>A7SH94</accession>
<evidence type="ECO:0000256" key="4">
    <source>
        <dbReference type="ARBA" id="ARBA00023157"/>
    </source>
</evidence>
<evidence type="ECO:0000256" key="3">
    <source>
        <dbReference type="ARBA" id="ARBA00022737"/>
    </source>
</evidence>
<keyword evidence="1" id="KW-0245">EGF-like domain</keyword>
<keyword evidence="5" id="KW-0325">Glycoprotein</keyword>
<dbReference type="InterPro" id="IPR050778">
    <property type="entry name" value="Cueball_EGF_LRP_Nidogen"/>
</dbReference>
<dbReference type="InterPro" id="IPR011042">
    <property type="entry name" value="6-blade_b-propeller_TolB-like"/>
</dbReference>
<reference evidence="7 8" key="1">
    <citation type="journal article" date="2007" name="Science">
        <title>Sea anemone genome reveals ancestral eumetazoan gene repertoire and genomic organization.</title>
        <authorList>
            <person name="Putnam N.H."/>
            <person name="Srivastava M."/>
            <person name="Hellsten U."/>
            <person name="Dirks B."/>
            <person name="Chapman J."/>
            <person name="Salamov A."/>
            <person name="Terry A."/>
            <person name="Shapiro H."/>
            <person name="Lindquist E."/>
            <person name="Kapitonov V.V."/>
            <person name="Jurka J."/>
            <person name="Genikhovich G."/>
            <person name="Grigoriev I.V."/>
            <person name="Lucas S.M."/>
            <person name="Steele R.E."/>
            <person name="Finnerty J.R."/>
            <person name="Technau U."/>
            <person name="Martindale M.Q."/>
            <person name="Rokhsar D.S."/>
        </authorList>
    </citation>
    <scope>NUCLEOTIDE SEQUENCE [LARGE SCALE GENOMIC DNA]</scope>
    <source>
        <strain evidence="8">CH2 X CH6</strain>
    </source>
</reference>
<dbReference type="SUPFAM" id="SSF63825">
    <property type="entry name" value="YWTD domain"/>
    <property type="match status" value="1"/>
</dbReference>
<feature type="repeat" description="LDL-receptor class B" evidence="6">
    <location>
        <begin position="212"/>
        <end position="253"/>
    </location>
</feature>
<name>A7SH94_NEMVE</name>
<dbReference type="InterPro" id="IPR000033">
    <property type="entry name" value="LDLR_classB_rpt"/>
</dbReference>
<dbReference type="AlphaFoldDB" id="A7SH94"/>
<dbReference type="PANTHER" id="PTHR46513">
    <property type="entry name" value="VITELLOGENIN RECEPTOR-LIKE PROTEIN-RELATED-RELATED"/>
    <property type="match status" value="1"/>
</dbReference>
<dbReference type="PANTHER" id="PTHR46513:SF13">
    <property type="entry name" value="EGF-LIKE DOMAIN-CONTAINING PROTEIN"/>
    <property type="match status" value="1"/>
</dbReference>
<dbReference type="OMA" id="WENLESP"/>
<dbReference type="Gene3D" id="2.120.10.30">
    <property type="entry name" value="TolB, C-terminal domain"/>
    <property type="match status" value="2"/>
</dbReference>
<sequence>VYWIESATDQILSVDYDGHNERSVHSTYHDMHESDLVMVQSMLYWSDYYFDVIRKTDKASGMTTKVYSDSYLVKGLAVYDTGSQPQVSTLCKTNNGGCSHLCLLSPNGSKCACPNQMTLKPDGKTCNGSRSERGIFTHKINSDGSLGPSQQIPLNNLRKPYVIDYDHVTQFMYWTDVYHGHISRALIRGGAQEVLVSGLSSPKGIAVDVTGGNLYWSDEGLGQVEVAKLDGRFRRVLIGSLDSPMSLVVDVARGFLYFSCWGHNPKIQRTDMDGQNLKTVKTFYHVQPHGLAMDHAQNRIYWIDWYGGSLKYCDVSTLPCVAQTVLRGSWSRSPFGLAIIENYVYWTDTFAMSVNRADKLTGAGETTVVHVP</sequence>
<keyword evidence="3" id="KW-0677">Repeat</keyword>
<evidence type="ECO:0000313" key="7">
    <source>
        <dbReference type="EMBL" id="EDO36939.1"/>
    </source>
</evidence>
<gene>
    <name evidence="7" type="ORF">NEMVEDRAFT_v1g118240</name>
</gene>
<dbReference type="Pfam" id="PF00058">
    <property type="entry name" value="Ldl_recept_b"/>
    <property type="match status" value="1"/>
</dbReference>
<proteinExistence type="predicted"/>
<dbReference type="Pfam" id="PF14670">
    <property type="entry name" value="FXa_inhibition"/>
    <property type="match status" value="1"/>
</dbReference>
<keyword evidence="8" id="KW-1185">Reference proteome</keyword>
<dbReference type="SUPFAM" id="SSF63829">
    <property type="entry name" value="Calcium-dependent phosphotriesterase"/>
    <property type="match status" value="1"/>
</dbReference>
<keyword evidence="4" id="KW-1015">Disulfide bond</keyword>
<dbReference type="HOGENOM" id="CLU_745106_0_0_1"/>
<feature type="repeat" description="LDL-receptor class B" evidence="6">
    <location>
        <begin position="170"/>
        <end position="211"/>
    </location>
</feature>
<keyword evidence="2" id="KW-0732">Signal</keyword>
<evidence type="ECO:0000313" key="8">
    <source>
        <dbReference type="Proteomes" id="UP000001593"/>
    </source>
</evidence>
<dbReference type="SUPFAM" id="SSF57196">
    <property type="entry name" value="EGF/Laminin"/>
    <property type="match status" value="1"/>
</dbReference>
<dbReference type="EMBL" id="DS469658">
    <property type="protein sequence ID" value="EDO36939.1"/>
    <property type="molecule type" value="Genomic_DNA"/>
</dbReference>
<evidence type="ECO:0000256" key="2">
    <source>
        <dbReference type="ARBA" id="ARBA00022729"/>
    </source>
</evidence>